<dbReference type="RefSeq" id="WP_341842464.1">
    <property type="nucleotide sequence ID" value="NZ_CP149792.1"/>
</dbReference>
<organism evidence="1 2">
    <name type="scientific">Chitinophaga caseinilytica</name>
    <dbReference type="NCBI Taxonomy" id="2267521"/>
    <lineage>
        <taxon>Bacteria</taxon>
        <taxon>Pseudomonadati</taxon>
        <taxon>Bacteroidota</taxon>
        <taxon>Chitinophagia</taxon>
        <taxon>Chitinophagales</taxon>
        <taxon>Chitinophagaceae</taxon>
        <taxon>Chitinophaga</taxon>
    </lineage>
</organism>
<reference evidence="1 2" key="1">
    <citation type="submission" date="2024-03" db="EMBL/GenBank/DDBJ databases">
        <title>Chitinophaga caseinilytica sp. nov., a casein hydrolysing bacterium isolated from forest soil.</title>
        <authorList>
            <person name="Lee D.S."/>
            <person name="Han D.M."/>
            <person name="Baek J.H."/>
            <person name="Choi D.G."/>
            <person name="Jeon J.H."/>
            <person name="Jeon C.O."/>
        </authorList>
    </citation>
    <scope>NUCLEOTIDE SEQUENCE [LARGE SCALE GENOMIC DNA]</scope>
    <source>
        <strain evidence="1 2">KACC 19118</strain>
    </source>
</reference>
<accession>A0ABZ2Z872</accession>
<evidence type="ECO:0000313" key="1">
    <source>
        <dbReference type="EMBL" id="WZN47847.1"/>
    </source>
</evidence>
<keyword evidence="2" id="KW-1185">Reference proteome</keyword>
<protein>
    <recommendedName>
        <fullName evidence="3">Big-1 domain-containing protein</fullName>
    </recommendedName>
</protein>
<name>A0ABZ2Z872_9BACT</name>
<sequence>MPKPGEEAELQVDIPGIHLNRDDNPAQGATLEFTIKLISNPLPPDGVSITVTATNPAGEVIPQNAKVTTKEGTIQLTIIGLPKRQVADIVVTVTSNNKPGNTKTYRFGVMNKTV</sequence>
<evidence type="ECO:0008006" key="3">
    <source>
        <dbReference type="Google" id="ProtNLM"/>
    </source>
</evidence>
<evidence type="ECO:0000313" key="2">
    <source>
        <dbReference type="Proteomes" id="UP001449657"/>
    </source>
</evidence>
<dbReference type="EMBL" id="CP150096">
    <property type="protein sequence ID" value="WZN47847.1"/>
    <property type="molecule type" value="Genomic_DNA"/>
</dbReference>
<dbReference type="Proteomes" id="UP001449657">
    <property type="component" value="Chromosome"/>
</dbReference>
<proteinExistence type="predicted"/>
<gene>
    <name evidence="1" type="ORF">WJU22_06620</name>
</gene>